<keyword evidence="2" id="KW-0378">Hydrolase</keyword>
<dbReference type="Proteomes" id="UP000095468">
    <property type="component" value="Unassembled WGS sequence"/>
</dbReference>
<reference evidence="2 3" key="1">
    <citation type="submission" date="2015-09" db="EMBL/GenBank/DDBJ databases">
        <authorList>
            <consortium name="Pathogen Informatics"/>
        </authorList>
    </citation>
    <scope>NUCLEOTIDE SEQUENCE [LARGE SCALE GENOMIC DNA]</scope>
    <source>
        <strain evidence="2 3">2789STDY5608823</strain>
    </source>
</reference>
<accession>A0A174GIZ9</accession>
<protein>
    <submittedName>
        <fullName evidence="2">Uncharacterized protein involved in cytokinesis, contains TGc (Transglutaminase/protease-like) domain</fullName>
    </submittedName>
</protein>
<dbReference type="InterPro" id="IPR038765">
    <property type="entry name" value="Papain-like_cys_pep_sf"/>
</dbReference>
<dbReference type="Pfam" id="PF01841">
    <property type="entry name" value="Transglut_core"/>
    <property type="match status" value="1"/>
</dbReference>
<dbReference type="GO" id="GO:0006508">
    <property type="term" value="P:proteolysis"/>
    <property type="evidence" value="ECO:0007669"/>
    <property type="project" value="UniProtKB-KW"/>
</dbReference>
<sequence>MALYLHDWLLYQLEYDNSLKWSSAESALTRGVGTCQAYESAYSKLLTAVGIINSETRDTYDGHTWNAVKLDGKWYQVDCTWDDTSDNFYGDLDQRHLYFCITDELMAIAHKGHAKIYTADGYATRLTSLKDNYFVHNGKADEWAAKYADRIQQHFDAKENKFSIDADNQSFPPSISGIQNGIVAFAMNLREWKTTNAKADLAANSIVAMQSGYKWISRFDFYATWKEPASYTIRYHGSDAAPAVARTTRVVVGTPTATLTSSALGFSCGPMAFAGWKAHRDCDDAWFVIDAAGNGRWAKLDGGALSEGRSFYRYVDGGKVSGTAPSGRVDFYATWIENKEYA</sequence>
<evidence type="ECO:0000313" key="3">
    <source>
        <dbReference type="Proteomes" id="UP000095468"/>
    </source>
</evidence>
<organism evidence="2 3">
    <name type="scientific">Collinsella aerofaciens</name>
    <dbReference type="NCBI Taxonomy" id="74426"/>
    <lineage>
        <taxon>Bacteria</taxon>
        <taxon>Bacillati</taxon>
        <taxon>Actinomycetota</taxon>
        <taxon>Coriobacteriia</taxon>
        <taxon>Coriobacteriales</taxon>
        <taxon>Coriobacteriaceae</taxon>
        <taxon>Collinsella</taxon>
    </lineage>
</organism>
<dbReference type="InterPro" id="IPR002931">
    <property type="entry name" value="Transglutaminase-like"/>
</dbReference>
<dbReference type="EMBL" id="CYYP01000032">
    <property type="protein sequence ID" value="CUO61158.1"/>
    <property type="molecule type" value="Genomic_DNA"/>
</dbReference>
<feature type="domain" description="Transglutaminase-like" evidence="1">
    <location>
        <begin position="2"/>
        <end position="79"/>
    </location>
</feature>
<dbReference type="Gene3D" id="3.10.620.30">
    <property type="match status" value="1"/>
</dbReference>
<dbReference type="GO" id="GO:0008233">
    <property type="term" value="F:peptidase activity"/>
    <property type="evidence" value="ECO:0007669"/>
    <property type="project" value="UniProtKB-KW"/>
</dbReference>
<gene>
    <name evidence="2" type="ORF">ERS852381_01929</name>
</gene>
<evidence type="ECO:0000259" key="1">
    <source>
        <dbReference type="Pfam" id="PF01841"/>
    </source>
</evidence>
<dbReference type="SUPFAM" id="SSF54001">
    <property type="entry name" value="Cysteine proteinases"/>
    <property type="match status" value="1"/>
</dbReference>
<keyword evidence="2" id="KW-0645">Protease</keyword>
<name>A0A174GIZ9_9ACTN</name>
<evidence type="ECO:0000313" key="2">
    <source>
        <dbReference type="EMBL" id="CUO61158.1"/>
    </source>
</evidence>
<dbReference type="AlphaFoldDB" id="A0A174GIZ9"/>
<proteinExistence type="predicted"/>